<reference evidence="8 9" key="1">
    <citation type="submission" date="2016-03" db="EMBL/GenBank/DDBJ databases">
        <title>Genome sequence of Rhodococcus kyotonensis KB10.</title>
        <authorList>
            <person name="Jeong H."/>
            <person name="Hong C.E."/>
            <person name="Jo S.H."/>
            <person name="Park J.M."/>
        </authorList>
    </citation>
    <scope>NUCLEOTIDE SEQUENCE [LARGE SCALE GENOMIC DNA]</scope>
    <source>
        <strain evidence="8 9">KB10</strain>
    </source>
</reference>
<comment type="caution">
    <text evidence="8">The sequence shown here is derived from an EMBL/GenBank/DDBJ whole genome shotgun (WGS) entry which is preliminary data.</text>
</comment>
<dbReference type="InterPro" id="IPR050051">
    <property type="entry name" value="EccE_dom"/>
</dbReference>
<comment type="subcellular location">
    <subcellularLocation>
        <location evidence="1">Cell membrane</location>
    </subcellularLocation>
</comment>
<evidence type="ECO:0000313" key="8">
    <source>
        <dbReference type="EMBL" id="OAK51095.1"/>
    </source>
</evidence>
<keyword evidence="9" id="KW-1185">Reference proteome</keyword>
<name>A0A177Y6J0_9NOCA</name>
<organism evidence="8 9">
    <name type="scientific">Rhodococcoides kyotonense</name>
    <dbReference type="NCBI Taxonomy" id="398843"/>
    <lineage>
        <taxon>Bacteria</taxon>
        <taxon>Bacillati</taxon>
        <taxon>Actinomycetota</taxon>
        <taxon>Actinomycetes</taxon>
        <taxon>Mycobacteriales</taxon>
        <taxon>Nocardiaceae</taxon>
        <taxon>Rhodococcoides</taxon>
    </lineage>
</organism>
<dbReference type="NCBIfam" id="TIGR03923">
    <property type="entry name" value="T7SS_EccE"/>
    <property type="match status" value="1"/>
</dbReference>
<evidence type="ECO:0000256" key="2">
    <source>
        <dbReference type="ARBA" id="ARBA00007759"/>
    </source>
</evidence>
<dbReference type="AlphaFoldDB" id="A0A177Y6J0"/>
<keyword evidence="4" id="KW-0812">Transmembrane</keyword>
<dbReference type="Pfam" id="PF11203">
    <property type="entry name" value="EccE"/>
    <property type="match status" value="1"/>
</dbReference>
<accession>A0A177Y6J0</accession>
<evidence type="ECO:0000256" key="6">
    <source>
        <dbReference type="ARBA" id="ARBA00023136"/>
    </source>
</evidence>
<dbReference type="EMBL" id="LVHI01000041">
    <property type="protein sequence ID" value="OAK51095.1"/>
    <property type="molecule type" value="Genomic_DNA"/>
</dbReference>
<protein>
    <submittedName>
        <fullName evidence="8">Type VII secretion protein EccE</fullName>
    </submittedName>
</protein>
<dbReference type="InterPro" id="IPR021368">
    <property type="entry name" value="T7SS_EccE"/>
</dbReference>
<evidence type="ECO:0000256" key="4">
    <source>
        <dbReference type="ARBA" id="ARBA00022692"/>
    </source>
</evidence>
<comment type="similarity">
    <text evidence="2">Belongs to the EccE family.</text>
</comment>
<keyword evidence="5" id="KW-1133">Transmembrane helix</keyword>
<gene>
    <name evidence="8" type="ORF">A3K89_14090</name>
</gene>
<feature type="domain" description="Type VII secretion system protein EccE" evidence="7">
    <location>
        <begin position="153"/>
        <end position="247"/>
    </location>
</feature>
<dbReference type="Proteomes" id="UP000077519">
    <property type="component" value="Unassembled WGS sequence"/>
</dbReference>
<proteinExistence type="inferred from homology"/>
<dbReference type="GO" id="GO:0005886">
    <property type="term" value="C:plasma membrane"/>
    <property type="evidence" value="ECO:0007669"/>
    <property type="project" value="UniProtKB-SubCell"/>
</dbReference>
<keyword evidence="3" id="KW-1003">Cell membrane</keyword>
<keyword evidence="6" id="KW-0472">Membrane</keyword>
<evidence type="ECO:0000256" key="3">
    <source>
        <dbReference type="ARBA" id="ARBA00022475"/>
    </source>
</evidence>
<evidence type="ECO:0000259" key="7">
    <source>
        <dbReference type="Pfam" id="PF11203"/>
    </source>
</evidence>
<evidence type="ECO:0000256" key="5">
    <source>
        <dbReference type="ARBA" id="ARBA00022989"/>
    </source>
</evidence>
<evidence type="ECO:0000313" key="9">
    <source>
        <dbReference type="Proteomes" id="UP000077519"/>
    </source>
</evidence>
<sequence length="527" mass="55125">MAFAALGAVCLGTSLTVVISGAAVVAVLPFVAVAGRGVFDWLWTVGRYATGRTPELGVVTDRTEADGRSFGVHWHAGRVTSVLELLPPRGAVTRLGRSEAHTESFVDLAALAECLRQHDISLSGIDIVAHGMRTASGTPAADVYEHLIGPLPAVASRRVWVAVSLDIASNRRAIDARGGGRTGIARTVGIATERVARALAAGGTASRTLTGTDITTVASTLLRGVHADELTESWSSAPLPGVSNTGFGFDCRRLDSTVLADVWATPSLGTTVALRLTPGSSPGLVRVDGECRFVSRGTRPAPRIPGAVSMNGRHREALSTSLPLGIAAPGHAEPVREMAVARIATLRMPISGCGQLLGSNASGHGLAMRLHGPDLATVLVAGELYLAQQLVFRAVATGARVLIRTDRAHAWAPLVDSVASPDRLHVESGTLRADTRFDVVLHDHADAVLPSGRRSDGATTMVLTEHLPRTPMPDPDLSIVQPGAAGDRLFVRTGTSETELILVTISQETAFIGRPRIVRPTPVGQPG</sequence>
<evidence type="ECO:0000256" key="1">
    <source>
        <dbReference type="ARBA" id="ARBA00004236"/>
    </source>
</evidence>